<dbReference type="PANTHER" id="PTHR34203:SF15">
    <property type="entry name" value="SLL1173 PROTEIN"/>
    <property type="match status" value="1"/>
</dbReference>
<dbReference type="SUPFAM" id="SSF53335">
    <property type="entry name" value="S-adenosyl-L-methionine-dependent methyltransferases"/>
    <property type="match status" value="1"/>
</dbReference>
<dbReference type="NCBIfam" id="TIGR01444">
    <property type="entry name" value="fkbM_fam"/>
    <property type="match status" value="1"/>
</dbReference>
<dbReference type="Gene3D" id="3.40.50.150">
    <property type="entry name" value="Vaccinia Virus protein VP39"/>
    <property type="match status" value="1"/>
</dbReference>
<evidence type="ECO:0000259" key="1">
    <source>
        <dbReference type="Pfam" id="PF05050"/>
    </source>
</evidence>
<feature type="domain" description="Methyltransferase FkbM" evidence="1">
    <location>
        <begin position="44"/>
        <end position="182"/>
    </location>
</feature>
<dbReference type="InterPro" id="IPR006342">
    <property type="entry name" value="FkbM_mtfrase"/>
</dbReference>
<name>A0A286GN07_9PROT</name>
<evidence type="ECO:0000313" key="3">
    <source>
        <dbReference type="Proteomes" id="UP000219621"/>
    </source>
</evidence>
<dbReference type="AlphaFoldDB" id="A0A286GN07"/>
<dbReference type="InterPro" id="IPR052514">
    <property type="entry name" value="SAM-dependent_MTase"/>
</dbReference>
<dbReference type="InterPro" id="IPR029063">
    <property type="entry name" value="SAM-dependent_MTases_sf"/>
</dbReference>
<dbReference type="Pfam" id="PF05050">
    <property type="entry name" value="Methyltransf_21"/>
    <property type="match status" value="1"/>
</dbReference>
<sequence>MMPSLDALAGLGRSLRIYYGDAGMTDGLRRLYGGFMRRGDLAFDIGAHVGNRSRILAGLGVRVVAVEPQGLFHGFLSLTRPRRRVTVVRAAVGPQEGTLTLHVSRRHPTVTTGAADWIGEVGRDETFSMVRWDHRETVPQTTLDALIDRFGLPAFCKIDVEGMEDAVLAGLNRPIPRIAFEYLPPALPRALACVQRLESLAPYRFNAVVGESDHFAWGEWLSAAAVPDALAETARRGFGDLYAFLPEVVEP</sequence>
<keyword evidence="2" id="KW-0489">Methyltransferase</keyword>
<evidence type="ECO:0000313" key="2">
    <source>
        <dbReference type="EMBL" id="SOD96908.1"/>
    </source>
</evidence>
<proteinExistence type="predicted"/>
<organism evidence="2 3">
    <name type="scientific">Caenispirillum bisanense</name>
    <dbReference type="NCBI Taxonomy" id="414052"/>
    <lineage>
        <taxon>Bacteria</taxon>
        <taxon>Pseudomonadati</taxon>
        <taxon>Pseudomonadota</taxon>
        <taxon>Alphaproteobacteria</taxon>
        <taxon>Rhodospirillales</taxon>
        <taxon>Novispirillaceae</taxon>
        <taxon>Caenispirillum</taxon>
    </lineage>
</organism>
<dbReference type="GO" id="GO:0032259">
    <property type="term" value="P:methylation"/>
    <property type="evidence" value="ECO:0007669"/>
    <property type="project" value="UniProtKB-KW"/>
</dbReference>
<protein>
    <submittedName>
        <fullName evidence="2">Methyltransferase, FkbM family</fullName>
    </submittedName>
</protein>
<keyword evidence="3" id="KW-1185">Reference proteome</keyword>
<reference evidence="2 3" key="1">
    <citation type="submission" date="2017-09" db="EMBL/GenBank/DDBJ databases">
        <authorList>
            <person name="Ehlers B."/>
            <person name="Leendertz F.H."/>
        </authorList>
    </citation>
    <scope>NUCLEOTIDE SEQUENCE [LARGE SCALE GENOMIC DNA]</scope>
    <source>
        <strain evidence="2 3">USBA 140</strain>
    </source>
</reference>
<dbReference type="GO" id="GO:0008168">
    <property type="term" value="F:methyltransferase activity"/>
    <property type="evidence" value="ECO:0007669"/>
    <property type="project" value="UniProtKB-KW"/>
</dbReference>
<dbReference type="Proteomes" id="UP000219621">
    <property type="component" value="Unassembled WGS sequence"/>
</dbReference>
<dbReference type="RefSeq" id="WP_097279926.1">
    <property type="nucleotide sequence ID" value="NZ_OCNJ01000006.1"/>
</dbReference>
<keyword evidence="2" id="KW-0808">Transferase</keyword>
<dbReference type="EMBL" id="OCNJ01000006">
    <property type="protein sequence ID" value="SOD96908.1"/>
    <property type="molecule type" value="Genomic_DNA"/>
</dbReference>
<dbReference type="PANTHER" id="PTHR34203">
    <property type="entry name" value="METHYLTRANSFERASE, FKBM FAMILY PROTEIN"/>
    <property type="match status" value="1"/>
</dbReference>
<gene>
    <name evidence="2" type="ORF">SAMN05421508_106155</name>
</gene>
<accession>A0A286GN07</accession>